<evidence type="ECO:0000313" key="5">
    <source>
        <dbReference type="EMBL" id="EKF54678.1"/>
    </source>
</evidence>
<dbReference type="PATRIC" id="fig|555500.3.peg.2355"/>
<dbReference type="GO" id="GO:0016887">
    <property type="term" value="F:ATP hydrolysis activity"/>
    <property type="evidence" value="ECO:0007669"/>
    <property type="project" value="InterPro"/>
</dbReference>
<dbReference type="EMBL" id="AMSG01000017">
    <property type="protein sequence ID" value="EKF54678.1"/>
    <property type="molecule type" value="Genomic_DNA"/>
</dbReference>
<dbReference type="PROSITE" id="PS50893">
    <property type="entry name" value="ABC_TRANSPORTER_2"/>
    <property type="match status" value="1"/>
</dbReference>
<dbReference type="Proteomes" id="UP000007364">
    <property type="component" value="Unassembled WGS sequence"/>
</dbReference>
<sequence length="223" mass="25233">MNSLHVDNVVKSFNGKVILSDVFLSCQKGEIKGLIGRNGSGKSTLLKIIFGTVRADSKFVRIGDKVIKNITYGRNLINYMPQDSFLPNNISIKDLINLFLHKENRKSVLEDDYIRPLLNKKNQALSAGERRIIEVLLLINSNAEFILLDEPFNGVSPIVGDYIIDCIKKMKSSKGFIVTDHDYERVMSLADSIVYLQNGYLKKINNKSELLKLGYFPETQFIS</sequence>
<proteinExistence type="predicted"/>
<evidence type="ECO:0000256" key="2">
    <source>
        <dbReference type="ARBA" id="ARBA00022741"/>
    </source>
</evidence>
<keyword evidence="3 5" id="KW-0067">ATP-binding</keyword>
<keyword evidence="6" id="KW-1185">Reference proteome</keyword>
<evidence type="ECO:0000256" key="3">
    <source>
        <dbReference type="ARBA" id="ARBA00022840"/>
    </source>
</evidence>
<name>K2P0W3_9FLAO</name>
<evidence type="ECO:0000256" key="1">
    <source>
        <dbReference type="ARBA" id="ARBA00022448"/>
    </source>
</evidence>
<feature type="domain" description="ABC transporter" evidence="4">
    <location>
        <begin position="4"/>
        <end position="223"/>
    </location>
</feature>
<dbReference type="Gene3D" id="3.40.50.300">
    <property type="entry name" value="P-loop containing nucleotide triphosphate hydrolases"/>
    <property type="match status" value="1"/>
</dbReference>
<dbReference type="STRING" id="555500.I215_11424"/>
<dbReference type="PANTHER" id="PTHR42939">
    <property type="entry name" value="ABC TRANSPORTER ATP-BINDING PROTEIN ALBC-RELATED"/>
    <property type="match status" value="1"/>
</dbReference>
<dbReference type="GO" id="GO:0005524">
    <property type="term" value="F:ATP binding"/>
    <property type="evidence" value="ECO:0007669"/>
    <property type="project" value="UniProtKB-KW"/>
</dbReference>
<dbReference type="eggNOG" id="COG1137">
    <property type="taxonomic scope" value="Bacteria"/>
</dbReference>
<keyword evidence="2" id="KW-0547">Nucleotide-binding</keyword>
<comment type="caution">
    <text evidence="5">The sequence shown here is derived from an EMBL/GenBank/DDBJ whole genome shotgun (WGS) entry which is preliminary data.</text>
</comment>
<dbReference type="InterPro" id="IPR051782">
    <property type="entry name" value="ABC_Transporter_VariousFunc"/>
</dbReference>
<evidence type="ECO:0000259" key="4">
    <source>
        <dbReference type="PROSITE" id="PS50893"/>
    </source>
</evidence>
<dbReference type="InterPro" id="IPR003439">
    <property type="entry name" value="ABC_transporter-like_ATP-bd"/>
</dbReference>
<dbReference type="AlphaFoldDB" id="K2P0W3"/>
<organism evidence="5 6">
    <name type="scientific">Galbibacter marinus</name>
    <dbReference type="NCBI Taxonomy" id="555500"/>
    <lineage>
        <taxon>Bacteria</taxon>
        <taxon>Pseudomonadati</taxon>
        <taxon>Bacteroidota</taxon>
        <taxon>Flavobacteriia</taxon>
        <taxon>Flavobacteriales</taxon>
        <taxon>Flavobacteriaceae</taxon>
        <taxon>Galbibacter</taxon>
    </lineage>
</organism>
<evidence type="ECO:0000313" key="6">
    <source>
        <dbReference type="Proteomes" id="UP000007364"/>
    </source>
</evidence>
<reference evidence="5 6" key="1">
    <citation type="journal article" date="2012" name="J. Bacteriol.">
        <title>Genome Sequence of Galbibacter marinum Type Strain ck-I2-15.</title>
        <authorList>
            <person name="Lai Q."/>
            <person name="Li C."/>
            <person name="Shao Z."/>
        </authorList>
    </citation>
    <scope>NUCLEOTIDE SEQUENCE [LARGE SCALE GENOMIC DNA]</scope>
    <source>
        <strain evidence="6">ck-I2-15</strain>
    </source>
</reference>
<dbReference type="SUPFAM" id="SSF52540">
    <property type="entry name" value="P-loop containing nucleoside triphosphate hydrolases"/>
    <property type="match status" value="1"/>
</dbReference>
<dbReference type="InterPro" id="IPR003593">
    <property type="entry name" value="AAA+_ATPase"/>
</dbReference>
<protein>
    <submittedName>
        <fullName evidence="5">ABC transporter ATP-binding protein</fullName>
    </submittedName>
</protein>
<dbReference type="OrthoDB" id="9801987at2"/>
<accession>K2P0W3</accession>
<dbReference type="SMART" id="SM00382">
    <property type="entry name" value="AAA"/>
    <property type="match status" value="1"/>
</dbReference>
<dbReference type="RefSeq" id="WP_008992124.1">
    <property type="nucleotide sequence ID" value="NZ_AMSG01000017.1"/>
</dbReference>
<dbReference type="PANTHER" id="PTHR42939:SF1">
    <property type="entry name" value="ABC TRANSPORTER ATP-BINDING PROTEIN ALBC-RELATED"/>
    <property type="match status" value="1"/>
</dbReference>
<dbReference type="Pfam" id="PF00005">
    <property type="entry name" value="ABC_tran"/>
    <property type="match status" value="1"/>
</dbReference>
<dbReference type="InterPro" id="IPR027417">
    <property type="entry name" value="P-loop_NTPase"/>
</dbReference>
<keyword evidence="1" id="KW-0813">Transport</keyword>
<gene>
    <name evidence="5" type="ORF">I215_11424</name>
</gene>